<protein>
    <submittedName>
        <fullName evidence="4">Predicted dehydrogenase</fullName>
    </submittedName>
</protein>
<dbReference type="Proteomes" id="UP000198577">
    <property type="component" value="Unassembled WGS sequence"/>
</dbReference>
<dbReference type="AlphaFoldDB" id="A0A1I5XHJ6"/>
<dbReference type="PANTHER" id="PTHR43818:SF11">
    <property type="entry name" value="BCDNA.GH03377"/>
    <property type="match status" value="1"/>
</dbReference>
<evidence type="ECO:0000313" key="4">
    <source>
        <dbReference type="EMBL" id="SFQ31449.1"/>
    </source>
</evidence>
<dbReference type="STRING" id="937334.SAMN05444406_12620"/>
<keyword evidence="1" id="KW-0560">Oxidoreductase</keyword>
<dbReference type="OrthoDB" id="9815825at2"/>
<dbReference type="InterPro" id="IPR050463">
    <property type="entry name" value="Gfo/Idh/MocA_oxidrdct_glycsds"/>
</dbReference>
<evidence type="ECO:0000259" key="2">
    <source>
        <dbReference type="Pfam" id="PF01408"/>
    </source>
</evidence>
<name>A0A1I5XHJ6_9FIRM</name>
<evidence type="ECO:0000256" key="1">
    <source>
        <dbReference type="ARBA" id="ARBA00023002"/>
    </source>
</evidence>
<evidence type="ECO:0000313" key="5">
    <source>
        <dbReference type="Proteomes" id="UP000198577"/>
    </source>
</evidence>
<proteinExistence type="predicted"/>
<sequence length="329" mass="37107">MKVVIIGSSGHYNYAIEGIREDRDVTIVGVAPGSEGEDVSPAYRAACKIGHVPKVYDDYRIMLDEVKPDIAVVNCFFGHHARVTMQVLERGIHAFVEKPVATTFEDLEQLKEAHSRSGVHLAAMFGIRYSAHFITAWNLVKDGVVGEIRLMNAQKSYKLGQRSDFYKSRSTYGGTIPWVGSHAIDWLYWFSGQKFESVFASHSTRYNLEHGDLEVSALCHFTFSNEVFGSVSIDYLRPKQAPTHDDDRLRLVGTRGVLEVRNGKVYLINDDIDGIREVPLLPKQNIFIDFLRQIRGEGECLVTVHDSFYVTEACLKARQSADEGKVIRF</sequence>
<dbReference type="InterPro" id="IPR036291">
    <property type="entry name" value="NAD(P)-bd_dom_sf"/>
</dbReference>
<accession>A0A1I5XHJ6</accession>
<dbReference type="GO" id="GO:0000166">
    <property type="term" value="F:nucleotide binding"/>
    <property type="evidence" value="ECO:0007669"/>
    <property type="project" value="InterPro"/>
</dbReference>
<dbReference type="Gene3D" id="3.30.360.10">
    <property type="entry name" value="Dihydrodipicolinate Reductase, domain 2"/>
    <property type="match status" value="1"/>
</dbReference>
<dbReference type="InterPro" id="IPR055170">
    <property type="entry name" value="GFO_IDH_MocA-like_dom"/>
</dbReference>
<dbReference type="SUPFAM" id="SSF55347">
    <property type="entry name" value="Glyceraldehyde-3-phosphate dehydrogenase-like, C-terminal domain"/>
    <property type="match status" value="1"/>
</dbReference>
<reference evidence="4 5" key="1">
    <citation type="submission" date="2016-10" db="EMBL/GenBank/DDBJ databases">
        <authorList>
            <person name="de Groot N.N."/>
        </authorList>
    </citation>
    <scope>NUCLEOTIDE SEQUENCE [LARGE SCALE GENOMIC DNA]</scope>
    <source>
        <strain evidence="4 5">DSM 20678</strain>
    </source>
</reference>
<organism evidence="4 5">
    <name type="scientific">Caldicoprobacter faecalis</name>
    <dbReference type="NCBI Taxonomy" id="937334"/>
    <lineage>
        <taxon>Bacteria</taxon>
        <taxon>Bacillati</taxon>
        <taxon>Bacillota</taxon>
        <taxon>Clostridia</taxon>
        <taxon>Caldicoprobacterales</taxon>
        <taxon>Caldicoprobacteraceae</taxon>
        <taxon>Caldicoprobacter</taxon>
    </lineage>
</organism>
<evidence type="ECO:0000259" key="3">
    <source>
        <dbReference type="Pfam" id="PF22725"/>
    </source>
</evidence>
<dbReference type="SUPFAM" id="SSF51735">
    <property type="entry name" value="NAD(P)-binding Rossmann-fold domains"/>
    <property type="match status" value="1"/>
</dbReference>
<dbReference type="RefSeq" id="WP_092282596.1">
    <property type="nucleotide sequence ID" value="NZ_FOXR01000026.1"/>
</dbReference>
<dbReference type="Gene3D" id="3.40.50.720">
    <property type="entry name" value="NAD(P)-binding Rossmann-like Domain"/>
    <property type="match status" value="1"/>
</dbReference>
<dbReference type="Pfam" id="PF01408">
    <property type="entry name" value="GFO_IDH_MocA"/>
    <property type="match status" value="1"/>
</dbReference>
<dbReference type="EMBL" id="FOXR01000026">
    <property type="protein sequence ID" value="SFQ31449.1"/>
    <property type="molecule type" value="Genomic_DNA"/>
</dbReference>
<gene>
    <name evidence="4" type="ORF">SAMN05444406_12620</name>
</gene>
<dbReference type="PANTHER" id="PTHR43818">
    <property type="entry name" value="BCDNA.GH03377"/>
    <property type="match status" value="1"/>
</dbReference>
<dbReference type="GO" id="GO:0016491">
    <property type="term" value="F:oxidoreductase activity"/>
    <property type="evidence" value="ECO:0007669"/>
    <property type="project" value="UniProtKB-KW"/>
</dbReference>
<feature type="domain" description="Gfo/Idh/MocA-like oxidoreductase N-terminal" evidence="2">
    <location>
        <begin position="1"/>
        <end position="122"/>
    </location>
</feature>
<keyword evidence="5" id="KW-1185">Reference proteome</keyword>
<dbReference type="InterPro" id="IPR000683">
    <property type="entry name" value="Gfo/Idh/MocA-like_OxRdtase_N"/>
</dbReference>
<dbReference type="Pfam" id="PF22725">
    <property type="entry name" value="GFO_IDH_MocA_C3"/>
    <property type="match status" value="1"/>
</dbReference>
<feature type="domain" description="GFO/IDH/MocA-like oxidoreductase" evidence="3">
    <location>
        <begin position="134"/>
        <end position="259"/>
    </location>
</feature>